<dbReference type="Pfam" id="PF24883">
    <property type="entry name" value="NPHP3_N"/>
    <property type="match status" value="1"/>
</dbReference>
<gene>
    <name evidence="4" type="ORF">QBC37DRAFT_443447</name>
</gene>
<dbReference type="InterPro" id="IPR056884">
    <property type="entry name" value="NPHP3-like_N"/>
</dbReference>
<proteinExistence type="predicted"/>
<protein>
    <recommendedName>
        <fullName evidence="6">NACHT domain-containing protein</fullName>
    </recommendedName>
</protein>
<dbReference type="Proteomes" id="UP001301769">
    <property type="component" value="Unassembled WGS sequence"/>
</dbReference>
<dbReference type="PANTHER" id="PTHR10039:SF16">
    <property type="entry name" value="GPI INOSITOL-DEACYLASE"/>
    <property type="match status" value="1"/>
</dbReference>
<evidence type="ECO:0000259" key="2">
    <source>
        <dbReference type="Pfam" id="PF17111"/>
    </source>
</evidence>
<evidence type="ECO:0000313" key="4">
    <source>
        <dbReference type="EMBL" id="KAK4209257.1"/>
    </source>
</evidence>
<evidence type="ECO:0008006" key="6">
    <source>
        <dbReference type="Google" id="ProtNLM"/>
    </source>
</evidence>
<reference evidence="4" key="1">
    <citation type="journal article" date="2023" name="Mol. Phylogenet. Evol.">
        <title>Genome-scale phylogeny and comparative genomics of the fungal order Sordariales.</title>
        <authorList>
            <person name="Hensen N."/>
            <person name="Bonometti L."/>
            <person name="Westerberg I."/>
            <person name="Brannstrom I.O."/>
            <person name="Guillou S."/>
            <person name="Cros-Aarteil S."/>
            <person name="Calhoun S."/>
            <person name="Haridas S."/>
            <person name="Kuo A."/>
            <person name="Mondo S."/>
            <person name="Pangilinan J."/>
            <person name="Riley R."/>
            <person name="LaButti K."/>
            <person name="Andreopoulos B."/>
            <person name="Lipzen A."/>
            <person name="Chen C."/>
            <person name="Yan M."/>
            <person name="Daum C."/>
            <person name="Ng V."/>
            <person name="Clum A."/>
            <person name="Steindorff A."/>
            <person name="Ohm R.A."/>
            <person name="Martin F."/>
            <person name="Silar P."/>
            <person name="Natvig D.O."/>
            <person name="Lalanne C."/>
            <person name="Gautier V."/>
            <person name="Ament-Velasquez S.L."/>
            <person name="Kruys A."/>
            <person name="Hutchinson M.I."/>
            <person name="Powell A.J."/>
            <person name="Barry K."/>
            <person name="Miller A.N."/>
            <person name="Grigoriev I.V."/>
            <person name="Debuchy R."/>
            <person name="Gladieux P."/>
            <person name="Hiltunen Thoren M."/>
            <person name="Johannesson H."/>
        </authorList>
    </citation>
    <scope>NUCLEOTIDE SEQUENCE</scope>
    <source>
        <strain evidence="4">PSN293</strain>
    </source>
</reference>
<comment type="caution">
    <text evidence="4">The sequence shown here is derived from an EMBL/GenBank/DDBJ whole genome shotgun (WGS) entry which is preliminary data.</text>
</comment>
<name>A0AAN7B426_9PEZI</name>
<sequence length="585" mass="66806">MRDRPGPRKGSLRLDPVSLTAGVIAVVGLADQVIKLCHGHIQSVENFPRDIRMILIEISALNDIFQNLLFLNEHDAHCSAMLTSLLGQDGPISACRASMVSLELCLCPEMVDSANKRRRLKLSLESLAWHFKETRVRQAMDEIRRYKETITLAFSSEVIDNVVPNGLADSQRQEVYKWLRHVDPSPNHNAARDFYEADTGNWVLRDPEWFAWIRLQRRCLWIHGIPGAGKTILASHLIEQINEAISHSQEPNKPVACVYYYCYYGRNQDERDPLLWWMLDQLCRHLHSVPCSVKRVYDHGRQPATRELLKCIEELLTAVHAVYLVVDAVDAVDESLERHNLLETLRHFCTKPEFARLQILVTSREYVDIAGVLTPISQPLSMANPQVAEDIKSYTQSRLETDRQFRRWSPSLREEVKKVLSSGAKGMFRWAACQLDILRRLSTDAEIRQGLKTLPESLDGTYMRILCSVDKVLRPFLRYTVRWIIFLQSLGLRPFSAIQIAQAYVASVETDSDQSYTMPGNMQVFIDTLLEACGCLVTLHKSSGNEDLLQLAHFTVSEFLRSTRITSTPAQYFAILPTELFLNTP</sequence>
<feature type="domain" description="Nephrocystin 3-like N-terminal" evidence="3">
    <location>
        <begin position="198"/>
        <end position="364"/>
    </location>
</feature>
<dbReference type="PANTHER" id="PTHR10039">
    <property type="entry name" value="AMELOGENIN"/>
    <property type="match status" value="1"/>
</dbReference>
<evidence type="ECO:0000259" key="3">
    <source>
        <dbReference type="Pfam" id="PF24883"/>
    </source>
</evidence>
<reference evidence="4" key="2">
    <citation type="submission" date="2023-05" db="EMBL/GenBank/DDBJ databases">
        <authorList>
            <consortium name="Lawrence Berkeley National Laboratory"/>
            <person name="Steindorff A."/>
            <person name="Hensen N."/>
            <person name="Bonometti L."/>
            <person name="Westerberg I."/>
            <person name="Brannstrom I.O."/>
            <person name="Guillou S."/>
            <person name="Cros-Aarteil S."/>
            <person name="Calhoun S."/>
            <person name="Haridas S."/>
            <person name="Kuo A."/>
            <person name="Mondo S."/>
            <person name="Pangilinan J."/>
            <person name="Riley R."/>
            <person name="Labutti K."/>
            <person name="Andreopoulos B."/>
            <person name="Lipzen A."/>
            <person name="Chen C."/>
            <person name="Yanf M."/>
            <person name="Daum C."/>
            <person name="Ng V."/>
            <person name="Clum A."/>
            <person name="Ohm R."/>
            <person name="Martin F."/>
            <person name="Silar P."/>
            <person name="Natvig D."/>
            <person name="Lalanne C."/>
            <person name="Gautier V."/>
            <person name="Ament-Velasquez S.L."/>
            <person name="Kruys A."/>
            <person name="Hutchinson M.I."/>
            <person name="Powell A.J."/>
            <person name="Barry K."/>
            <person name="Miller A.N."/>
            <person name="Grigoriev I.V."/>
            <person name="Debuchy R."/>
            <person name="Gladieux P."/>
            <person name="Thoren M.H."/>
            <person name="Johannesson H."/>
        </authorList>
    </citation>
    <scope>NUCLEOTIDE SEQUENCE</scope>
    <source>
        <strain evidence="4">PSN293</strain>
    </source>
</reference>
<dbReference type="SUPFAM" id="SSF52540">
    <property type="entry name" value="P-loop containing nucleoside triphosphate hydrolases"/>
    <property type="match status" value="1"/>
</dbReference>
<feature type="domain" description="Azaphilone pigments biosynthesis cluster protein L N-terminal" evidence="2">
    <location>
        <begin position="15"/>
        <end position="159"/>
    </location>
</feature>
<keyword evidence="1" id="KW-0677">Repeat</keyword>
<accession>A0AAN7B426</accession>
<dbReference type="Gene3D" id="3.40.50.300">
    <property type="entry name" value="P-loop containing nucleotide triphosphate hydrolases"/>
    <property type="match status" value="1"/>
</dbReference>
<dbReference type="EMBL" id="MU858211">
    <property type="protein sequence ID" value="KAK4209257.1"/>
    <property type="molecule type" value="Genomic_DNA"/>
</dbReference>
<evidence type="ECO:0000313" key="5">
    <source>
        <dbReference type="Proteomes" id="UP001301769"/>
    </source>
</evidence>
<dbReference type="InterPro" id="IPR027417">
    <property type="entry name" value="P-loop_NTPase"/>
</dbReference>
<organism evidence="4 5">
    <name type="scientific">Rhypophila decipiens</name>
    <dbReference type="NCBI Taxonomy" id="261697"/>
    <lineage>
        <taxon>Eukaryota</taxon>
        <taxon>Fungi</taxon>
        <taxon>Dikarya</taxon>
        <taxon>Ascomycota</taxon>
        <taxon>Pezizomycotina</taxon>
        <taxon>Sordariomycetes</taxon>
        <taxon>Sordariomycetidae</taxon>
        <taxon>Sordariales</taxon>
        <taxon>Naviculisporaceae</taxon>
        <taxon>Rhypophila</taxon>
    </lineage>
</organism>
<evidence type="ECO:0000256" key="1">
    <source>
        <dbReference type="ARBA" id="ARBA00022737"/>
    </source>
</evidence>
<dbReference type="Pfam" id="PF17111">
    <property type="entry name" value="PigL_N"/>
    <property type="match status" value="1"/>
</dbReference>
<keyword evidence="5" id="KW-1185">Reference proteome</keyword>
<dbReference type="InterPro" id="IPR031348">
    <property type="entry name" value="PigL_N"/>
</dbReference>
<dbReference type="AlphaFoldDB" id="A0AAN7B426"/>